<dbReference type="PANTHER" id="PTHR11662">
    <property type="entry name" value="SOLUTE CARRIER FAMILY 17"/>
    <property type="match status" value="1"/>
</dbReference>
<feature type="transmembrane region" description="Helical" evidence="6">
    <location>
        <begin position="397"/>
        <end position="416"/>
    </location>
</feature>
<reference evidence="8 9" key="1">
    <citation type="submission" date="2021-04" db="EMBL/GenBank/DDBJ databases">
        <title>Genome analysis of Polyangium sp.</title>
        <authorList>
            <person name="Li Y."/>
            <person name="Wang J."/>
        </authorList>
    </citation>
    <scope>NUCLEOTIDE SEQUENCE [LARGE SCALE GENOMIC DNA]</scope>
    <source>
        <strain evidence="8 9">SDU14</strain>
    </source>
</reference>
<gene>
    <name evidence="8" type="ORF">KEG57_15345</name>
</gene>
<feature type="region of interest" description="Disordered" evidence="5">
    <location>
        <begin position="1"/>
        <end position="21"/>
    </location>
</feature>
<dbReference type="PROSITE" id="PS50850">
    <property type="entry name" value="MFS"/>
    <property type="match status" value="1"/>
</dbReference>
<feature type="transmembrane region" description="Helical" evidence="6">
    <location>
        <begin position="274"/>
        <end position="295"/>
    </location>
</feature>
<feature type="domain" description="Major facilitator superfamily (MFS) profile" evidence="7">
    <location>
        <begin position="30"/>
        <end position="421"/>
    </location>
</feature>
<feature type="transmembrane region" description="Helical" evidence="6">
    <location>
        <begin position="154"/>
        <end position="172"/>
    </location>
</feature>
<feature type="transmembrane region" description="Helical" evidence="6">
    <location>
        <begin position="307"/>
        <end position="325"/>
    </location>
</feature>
<dbReference type="InterPro" id="IPR011701">
    <property type="entry name" value="MFS"/>
</dbReference>
<keyword evidence="2 6" id="KW-0812">Transmembrane</keyword>
<dbReference type="Gene3D" id="1.20.1250.20">
    <property type="entry name" value="MFS general substrate transporter like domains"/>
    <property type="match status" value="2"/>
</dbReference>
<dbReference type="Pfam" id="PF07690">
    <property type="entry name" value="MFS_1"/>
    <property type="match status" value="1"/>
</dbReference>
<evidence type="ECO:0000256" key="1">
    <source>
        <dbReference type="ARBA" id="ARBA00004141"/>
    </source>
</evidence>
<feature type="transmembrane region" description="Helical" evidence="6">
    <location>
        <begin position="362"/>
        <end position="385"/>
    </location>
</feature>
<proteinExistence type="predicted"/>
<dbReference type="GO" id="GO:0016020">
    <property type="term" value="C:membrane"/>
    <property type="evidence" value="ECO:0007669"/>
    <property type="project" value="UniProtKB-SubCell"/>
</dbReference>
<feature type="transmembrane region" description="Helical" evidence="6">
    <location>
        <begin position="332"/>
        <end position="350"/>
    </location>
</feature>
<keyword evidence="4 6" id="KW-0472">Membrane</keyword>
<feature type="transmembrane region" description="Helical" evidence="6">
    <location>
        <begin position="100"/>
        <end position="127"/>
    </location>
</feature>
<name>A0A9X4AT77_9BACT</name>
<dbReference type="AlphaFoldDB" id="A0A9X4AT77"/>
<evidence type="ECO:0000256" key="6">
    <source>
        <dbReference type="SAM" id="Phobius"/>
    </source>
</evidence>
<dbReference type="GO" id="GO:0015134">
    <property type="term" value="F:hexuronate transmembrane transporter activity"/>
    <property type="evidence" value="ECO:0007669"/>
    <property type="project" value="TreeGrafter"/>
</dbReference>
<evidence type="ECO:0000313" key="8">
    <source>
        <dbReference type="EMBL" id="MDC3981890.1"/>
    </source>
</evidence>
<comment type="subcellular location">
    <subcellularLocation>
        <location evidence="1">Membrane</location>
        <topology evidence="1">Multi-pass membrane protein</topology>
    </subcellularLocation>
</comment>
<feature type="transmembrane region" description="Helical" evidence="6">
    <location>
        <begin position="184"/>
        <end position="205"/>
    </location>
</feature>
<dbReference type="SUPFAM" id="SSF103473">
    <property type="entry name" value="MFS general substrate transporter"/>
    <property type="match status" value="1"/>
</dbReference>
<dbReference type="InterPro" id="IPR020846">
    <property type="entry name" value="MFS_dom"/>
</dbReference>
<feature type="transmembrane region" description="Helical" evidence="6">
    <location>
        <begin position="234"/>
        <end position="253"/>
    </location>
</feature>
<dbReference type="InterPro" id="IPR050382">
    <property type="entry name" value="MFS_Na/Anion_cotransporter"/>
</dbReference>
<sequence length="428" mass="44369">MIRASILPPVTNAPSSSASPALSRPHAWALALTATLTMAVSYVDRQALAALAPTVSKVFDLSDTQYGWLVSAFSVAYLAGAPFAGWLVDHLGARRGLLGAVVAWSLVAAAHALAPSFTGLLILRVALGLTESPSFPGAAQTIQRVLPPADRARGFGFLFTGSSLGAIVAPQLAPFLEKTWGLRIAFLGTALVGLLWVPLWLLFAWRSPAREVLDAAHAPSANRPRARSVLTHPAVLRATLAIMASAPATGFLLNWASKYLAAGHGIPQAKVGPYLIIPLVLFDAGAILFGHFASVRGRARVGGAPDRPLFAIGIALHVMLALTAFGRTPVESMVLGGLGLAGGGGVFAMLTADMLTRVPPSIASAASGVCAAAQSLALIVASPVLGRLIDITGGYRIPFLAVGAWVLPGCIAWLLWSPPPLHEERASA</sequence>
<dbReference type="PANTHER" id="PTHR11662:SF285">
    <property type="entry name" value="HEXURONATE TRANSPORTER"/>
    <property type="match status" value="1"/>
</dbReference>
<evidence type="ECO:0000256" key="3">
    <source>
        <dbReference type="ARBA" id="ARBA00022989"/>
    </source>
</evidence>
<evidence type="ECO:0000256" key="5">
    <source>
        <dbReference type="SAM" id="MobiDB-lite"/>
    </source>
</evidence>
<keyword evidence="3 6" id="KW-1133">Transmembrane helix</keyword>
<feature type="compositionally biased region" description="Low complexity" evidence="5">
    <location>
        <begin position="8"/>
        <end position="21"/>
    </location>
</feature>
<organism evidence="8 9">
    <name type="scientific">Polyangium jinanense</name>
    <dbReference type="NCBI Taxonomy" id="2829994"/>
    <lineage>
        <taxon>Bacteria</taxon>
        <taxon>Pseudomonadati</taxon>
        <taxon>Myxococcota</taxon>
        <taxon>Polyangia</taxon>
        <taxon>Polyangiales</taxon>
        <taxon>Polyangiaceae</taxon>
        <taxon>Polyangium</taxon>
    </lineage>
</organism>
<comment type="caution">
    <text evidence="8">The sequence shown here is derived from an EMBL/GenBank/DDBJ whole genome shotgun (WGS) entry which is preliminary data.</text>
</comment>
<evidence type="ECO:0000313" key="9">
    <source>
        <dbReference type="Proteomes" id="UP001151081"/>
    </source>
</evidence>
<dbReference type="EMBL" id="JAGTJJ010000006">
    <property type="protein sequence ID" value="MDC3981890.1"/>
    <property type="molecule type" value="Genomic_DNA"/>
</dbReference>
<evidence type="ECO:0000256" key="2">
    <source>
        <dbReference type="ARBA" id="ARBA00022692"/>
    </source>
</evidence>
<evidence type="ECO:0000256" key="4">
    <source>
        <dbReference type="ARBA" id="ARBA00023136"/>
    </source>
</evidence>
<dbReference type="InterPro" id="IPR036259">
    <property type="entry name" value="MFS_trans_sf"/>
</dbReference>
<protein>
    <submittedName>
        <fullName evidence="8">MFS transporter</fullName>
    </submittedName>
</protein>
<dbReference type="RefSeq" id="WP_272418907.1">
    <property type="nucleotide sequence ID" value="NZ_JAGTJJ010000006.1"/>
</dbReference>
<keyword evidence="9" id="KW-1185">Reference proteome</keyword>
<dbReference type="Proteomes" id="UP001151081">
    <property type="component" value="Unassembled WGS sequence"/>
</dbReference>
<feature type="transmembrane region" description="Helical" evidence="6">
    <location>
        <begin position="65"/>
        <end position="88"/>
    </location>
</feature>
<evidence type="ECO:0000259" key="7">
    <source>
        <dbReference type="PROSITE" id="PS50850"/>
    </source>
</evidence>
<accession>A0A9X4AT77</accession>